<feature type="compositionally biased region" description="Polar residues" evidence="1">
    <location>
        <begin position="106"/>
        <end position="115"/>
    </location>
</feature>
<feature type="compositionally biased region" description="Basic and acidic residues" evidence="1">
    <location>
        <begin position="90"/>
        <end position="100"/>
    </location>
</feature>
<evidence type="ECO:0000313" key="3">
    <source>
        <dbReference type="EMBL" id="CAB4045894.1"/>
    </source>
</evidence>
<reference evidence="3" key="1">
    <citation type="submission" date="2020-04" db="EMBL/GenBank/DDBJ databases">
        <authorList>
            <person name="Alioto T."/>
            <person name="Alioto T."/>
            <person name="Gomez Garrido J."/>
        </authorList>
    </citation>
    <scope>NUCLEOTIDE SEQUENCE</scope>
    <source>
        <strain evidence="3">A484AB</strain>
    </source>
</reference>
<proteinExistence type="predicted"/>
<evidence type="ECO:0000256" key="2">
    <source>
        <dbReference type="SAM" id="Phobius"/>
    </source>
</evidence>
<evidence type="ECO:0000313" key="4">
    <source>
        <dbReference type="Proteomes" id="UP001152795"/>
    </source>
</evidence>
<comment type="caution">
    <text evidence="3">The sequence shown here is derived from an EMBL/GenBank/DDBJ whole genome shotgun (WGS) entry which is preliminary data.</text>
</comment>
<protein>
    <submittedName>
        <fullName evidence="3">Crt homolog 2-like</fullName>
    </submittedName>
</protein>
<feature type="transmembrane region" description="Helical" evidence="2">
    <location>
        <begin position="31"/>
        <end position="51"/>
    </location>
</feature>
<dbReference type="EMBL" id="CACRXK020043029">
    <property type="protein sequence ID" value="CAB4045894.1"/>
    <property type="molecule type" value="Genomic_DNA"/>
</dbReference>
<keyword evidence="2" id="KW-1133">Transmembrane helix</keyword>
<keyword evidence="2" id="KW-0472">Membrane</keyword>
<gene>
    <name evidence="3" type="ORF">PACLA_8A012175</name>
</gene>
<organism evidence="3 4">
    <name type="scientific">Paramuricea clavata</name>
    <name type="common">Red gorgonian</name>
    <name type="synonym">Violescent sea-whip</name>
    <dbReference type="NCBI Taxonomy" id="317549"/>
    <lineage>
        <taxon>Eukaryota</taxon>
        <taxon>Metazoa</taxon>
        <taxon>Cnidaria</taxon>
        <taxon>Anthozoa</taxon>
        <taxon>Octocorallia</taxon>
        <taxon>Malacalcyonacea</taxon>
        <taxon>Plexauridae</taxon>
        <taxon>Paramuricea</taxon>
    </lineage>
</organism>
<keyword evidence="2" id="KW-0812">Transmembrane</keyword>
<feature type="region of interest" description="Disordered" evidence="1">
    <location>
        <begin position="90"/>
        <end position="115"/>
    </location>
</feature>
<accession>A0A6S7KSP6</accession>
<dbReference type="Proteomes" id="UP001152795">
    <property type="component" value="Unassembled WGS sequence"/>
</dbReference>
<dbReference type="AlphaFoldDB" id="A0A6S7KSP6"/>
<keyword evidence="4" id="KW-1185">Reference proteome</keyword>
<evidence type="ECO:0000256" key="1">
    <source>
        <dbReference type="SAM" id="MobiDB-lite"/>
    </source>
</evidence>
<feature type="transmembrane region" description="Helical" evidence="2">
    <location>
        <begin position="63"/>
        <end position="84"/>
    </location>
</feature>
<name>A0A6S7KSP6_PARCT</name>
<sequence length="115" mass="13139">MIIFMFTNISCLQIPSTLIVLGRTLPKTLRLIFLVLFQAVVTPLGFLFWTIFRESPFGFHPAIHITTWFSIAALVPMVPSIFLYNTGPEETDKKTVDPERSPLLQHKQNGINEYT</sequence>